<dbReference type="Gene3D" id="3.40.50.2000">
    <property type="entry name" value="Glycogen Phosphorylase B"/>
    <property type="match status" value="1"/>
</dbReference>
<dbReference type="PANTHER" id="PTHR46401">
    <property type="entry name" value="GLYCOSYLTRANSFERASE WBBK-RELATED"/>
    <property type="match status" value="1"/>
</dbReference>
<organism evidence="3 4">
    <name type="scientific">Parabacteroides distasonis</name>
    <dbReference type="NCBI Taxonomy" id="823"/>
    <lineage>
        <taxon>Bacteria</taxon>
        <taxon>Pseudomonadati</taxon>
        <taxon>Bacteroidota</taxon>
        <taxon>Bacteroidia</taxon>
        <taxon>Bacteroidales</taxon>
        <taxon>Tannerellaceae</taxon>
        <taxon>Parabacteroides</taxon>
    </lineage>
</organism>
<reference evidence="3" key="1">
    <citation type="submission" date="2023-01" db="EMBL/GenBank/DDBJ databases">
        <title>Human gut microbiome strain richness.</title>
        <authorList>
            <person name="Chen-Liaw A."/>
        </authorList>
    </citation>
    <scope>NUCLEOTIDE SEQUENCE</scope>
    <source>
        <strain evidence="3">D35st1_E5_D35t1_190705</strain>
    </source>
</reference>
<keyword evidence="3" id="KW-0328">Glycosyltransferase</keyword>
<evidence type="ECO:0000313" key="4">
    <source>
        <dbReference type="Proteomes" id="UP001211522"/>
    </source>
</evidence>
<gene>
    <name evidence="3" type="ORF">PN612_07020</name>
</gene>
<evidence type="ECO:0000259" key="2">
    <source>
        <dbReference type="Pfam" id="PF00534"/>
    </source>
</evidence>
<dbReference type="SUPFAM" id="SSF53756">
    <property type="entry name" value="UDP-Glycosyltransferase/glycogen phosphorylase"/>
    <property type="match status" value="1"/>
</dbReference>
<evidence type="ECO:0000313" key="3">
    <source>
        <dbReference type="EMBL" id="MDB9138266.1"/>
    </source>
</evidence>
<dbReference type="Proteomes" id="UP001211522">
    <property type="component" value="Unassembled WGS sequence"/>
</dbReference>
<dbReference type="InterPro" id="IPR001296">
    <property type="entry name" value="Glyco_trans_1"/>
</dbReference>
<dbReference type="PANTHER" id="PTHR46401:SF2">
    <property type="entry name" value="GLYCOSYLTRANSFERASE WBBK-RELATED"/>
    <property type="match status" value="1"/>
</dbReference>
<dbReference type="RefSeq" id="WP_036632018.1">
    <property type="nucleotide sequence ID" value="NZ_CP054012.1"/>
</dbReference>
<dbReference type="GO" id="GO:0016757">
    <property type="term" value="F:glycosyltransferase activity"/>
    <property type="evidence" value="ECO:0007669"/>
    <property type="project" value="UniProtKB-KW"/>
</dbReference>
<sequence>MKKILFDGIATQGTSRSMFHGGAEYAKFILREAIGRRYSFDVVLDKSYYTDPEIEELLLEWGKEHRVIEVRGKRELFTTIEQGGYNTFYSALPYGYHDYKGSAHLIGVIHGLRSVELVTDEYRYKYEKGWLRSLAHYGVAHLPYLQGWLRERHQRHYRRILEMPNITYITVSNHSKYALLNFYPLLKPEQVKVFYSPFSVEKYDPCTEHGDYFLLVSGGRFEKNVYRAVLAFDKLFTDGRLSGRNVTVTGCGNQRFWKEIKNKDRFCLLPYVSTEELERLYREAFCFVYPSLNEGFGYPPVKAMAYGVPVIASSATSIPEVCGNAACYFSPTSVDDLCNRILRIDQDKEYREDLIFFGLEWCKKLQLRQSQELEEELKMIFE</sequence>
<dbReference type="EC" id="2.4.-.-" evidence="3"/>
<proteinExistence type="predicted"/>
<name>A0AAW6F5H1_PARDI</name>
<dbReference type="AlphaFoldDB" id="A0AAW6F5H1"/>
<accession>A0AAW6F5H1</accession>
<keyword evidence="1 3" id="KW-0808">Transferase</keyword>
<protein>
    <submittedName>
        <fullName evidence="3">Glycosyltransferase</fullName>
        <ecNumber evidence="3">2.4.-.-</ecNumber>
    </submittedName>
</protein>
<evidence type="ECO:0000256" key="1">
    <source>
        <dbReference type="ARBA" id="ARBA00022679"/>
    </source>
</evidence>
<comment type="caution">
    <text evidence="3">The sequence shown here is derived from an EMBL/GenBank/DDBJ whole genome shotgun (WGS) entry which is preliminary data.</text>
</comment>
<feature type="domain" description="Glycosyl transferase family 1" evidence="2">
    <location>
        <begin position="212"/>
        <end position="355"/>
    </location>
</feature>
<dbReference type="Pfam" id="PF00534">
    <property type="entry name" value="Glycos_transf_1"/>
    <property type="match status" value="1"/>
</dbReference>
<dbReference type="EMBL" id="JAQMPX010000047">
    <property type="protein sequence ID" value="MDB9138266.1"/>
    <property type="molecule type" value="Genomic_DNA"/>
</dbReference>